<comment type="similarity">
    <text evidence="1">Belongs to the SMG8 family.</text>
</comment>
<keyword evidence="2" id="KW-0866">Nonsense-mediated mRNA decay</keyword>
<dbReference type="Pfam" id="PF10220">
    <property type="entry name" value="Smg8_Smg9"/>
    <property type="match status" value="2"/>
</dbReference>
<gene>
    <name evidence="5" type="ORF">AXF42_Ash000901</name>
</gene>
<dbReference type="STRING" id="1088818.A0A2I0ATD5"/>
<accession>A0A2I0ATD5</accession>
<feature type="region of interest" description="Disordered" evidence="4">
    <location>
        <begin position="758"/>
        <end position="796"/>
    </location>
</feature>
<feature type="region of interest" description="Disordered" evidence="4">
    <location>
        <begin position="1"/>
        <end position="55"/>
    </location>
</feature>
<feature type="compositionally biased region" description="Polar residues" evidence="4">
    <location>
        <begin position="1"/>
        <end position="33"/>
    </location>
</feature>
<dbReference type="EMBL" id="KZ451950">
    <property type="protein sequence ID" value="PKA58808.1"/>
    <property type="molecule type" value="Genomic_DNA"/>
</dbReference>
<feature type="compositionally biased region" description="Basic and acidic residues" evidence="4">
    <location>
        <begin position="781"/>
        <end position="794"/>
    </location>
</feature>
<evidence type="ECO:0000313" key="5">
    <source>
        <dbReference type="EMBL" id="PKA58808.1"/>
    </source>
</evidence>
<keyword evidence="6" id="KW-1185">Reference proteome</keyword>
<feature type="region of interest" description="Disordered" evidence="4">
    <location>
        <begin position="637"/>
        <end position="663"/>
    </location>
</feature>
<evidence type="ECO:0000256" key="2">
    <source>
        <dbReference type="ARBA" id="ARBA00023161"/>
    </source>
</evidence>
<feature type="compositionally biased region" description="Polar residues" evidence="4">
    <location>
        <begin position="758"/>
        <end position="774"/>
    </location>
</feature>
<dbReference type="GO" id="GO:0000184">
    <property type="term" value="P:nuclear-transcribed mRNA catabolic process, nonsense-mediated decay"/>
    <property type="evidence" value="ECO:0007669"/>
    <property type="project" value="UniProtKB-KW"/>
</dbReference>
<evidence type="ECO:0000313" key="6">
    <source>
        <dbReference type="Proteomes" id="UP000236161"/>
    </source>
</evidence>
<proteinExistence type="inferred from homology"/>
<feature type="compositionally biased region" description="Polar residues" evidence="4">
    <location>
        <begin position="654"/>
        <end position="663"/>
    </location>
</feature>
<protein>
    <recommendedName>
        <fullName evidence="3">Nonsense-mediated mRNA decay factor SMG8</fullName>
    </recommendedName>
</protein>
<reference evidence="5 6" key="1">
    <citation type="journal article" date="2017" name="Nature">
        <title>The Apostasia genome and the evolution of orchids.</title>
        <authorList>
            <person name="Zhang G.Q."/>
            <person name="Liu K.W."/>
            <person name="Li Z."/>
            <person name="Lohaus R."/>
            <person name="Hsiao Y.Y."/>
            <person name="Niu S.C."/>
            <person name="Wang J.Y."/>
            <person name="Lin Y.C."/>
            <person name="Xu Q."/>
            <person name="Chen L.J."/>
            <person name="Yoshida K."/>
            <person name="Fujiwara S."/>
            <person name="Wang Z.W."/>
            <person name="Zhang Y.Q."/>
            <person name="Mitsuda N."/>
            <person name="Wang M."/>
            <person name="Liu G.H."/>
            <person name="Pecoraro L."/>
            <person name="Huang H.X."/>
            <person name="Xiao X.J."/>
            <person name="Lin M."/>
            <person name="Wu X.Y."/>
            <person name="Wu W.L."/>
            <person name="Chen Y.Y."/>
            <person name="Chang S.B."/>
            <person name="Sakamoto S."/>
            <person name="Ohme-Takagi M."/>
            <person name="Yagi M."/>
            <person name="Zeng S.J."/>
            <person name="Shen C.Y."/>
            <person name="Yeh C.M."/>
            <person name="Luo Y.B."/>
            <person name="Tsai W.C."/>
            <person name="Van de Peer Y."/>
            <person name="Liu Z.J."/>
        </authorList>
    </citation>
    <scope>NUCLEOTIDE SEQUENCE [LARGE SCALE GENOMIC DNA]</scope>
    <source>
        <strain evidence="6">cv. Shenzhen</strain>
        <tissue evidence="5">Stem</tissue>
    </source>
</reference>
<evidence type="ECO:0000256" key="4">
    <source>
        <dbReference type="SAM" id="MobiDB-lite"/>
    </source>
</evidence>
<dbReference type="Proteomes" id="UP000236161">
    <property type="component" value="Unassembled WGS sequence"/>
</dbReference>
<dbReference type="PANTHER" id="PTHR13091">
    <property type="entry name" value="AMPLIFIED IN BREAST CANCER 2-RELATED"/>
    <property type="match status" value="1"/>
</dbReference>
<name>A0A2I0ATD5_9ASPA</name>
<dbReference type="OrthoDB" id="63589at2759"/>
<organism evidence="5 6">
    <name type="scientific">Apostasia shenzhenica</name>
    <dbReference type="NCBI Taxonomy" id="1088818"/>
    <lineage>
        <taxon>Eukaryota</taxon>
        <taxon>Viridiplantae</taxon>
        <taxon>Streptophyta</taxon>
        <taxon>Embryophyta</taxon>
        <taxon>Tracheophyta</taxon>
        <taxon>Spermatophyta</taxon>
        <taxon>Magnoliopsida</taxon>
        <taxon>Liliopsida</taxon>
        <taxon>Asparagales</taxon>
        <taxon>Orchidaceae</taxon>
        <taxon>Apostasioideae</taxon>
        <taxon>Apostasia</taxon>
    </lineage>
</organism>
<dbReference type="PANTHER" id="PTHR13091:SF0">
    <property type="entry name" value="NONSENSE-MEDIATED MRNA DECAY FACTOR SMG8"/>
    <property type="match status" value="1"/>
</dbReference>
<evidence type="ECO:0000256" key="1">
    <source>
        <dbReference type="ARBA" id="ARBA00006443"/>
    </source>
</evidence>
<dbReference type="InterPro" id="IPR019354">
    <property type="entry name" value="SMG8-like"/>
</dbReference>
<dbReference type="AlphaFoldDB" id="A0A2I0ATD5"/>
<sequence length="1008" mass="110019">MRSQVSPFFHTKSSSISQPSSLRASSISPPNKTGGSSSRHGSSISRMSGTTSHPSMLPGQCIPVVLFVFEDDFSNASSSATNADDISEVPSRQNLTLKGSGSVVMLARPPNKAEGSFRKRLHSSLETQIRFLIKKGRVLIGTDHSHFGSRGIGNVNSLPLFSLDTSRVVSLLDRSTHRRCEPLNFVTSLIEEAISSKTKIDFVMLEKRCQNLINEDMQSIKYFVFRQADMLRGRGGLLSNNANSVSAAGVGMVAAAAAAAAASAAAGKLMNAPELPSLENWLASTNQILDALLSVDRDFINLGNIKRLSVKKTAIEMRDVHAVEDAVSFLESSKNLNMRFSVCRCEKALPLSKEVYLEGLPACYPTSMHKAQLENALRAFHSMVRGQAVKLFAKKLVDDCTSIWKAGRQLCDAVSLTGKPCMHPQHDVGDGNVSQDIVKQHSSGYVFLHACACGRLRRVRSDPFDFESANTAFNIFTNCDDVLPALFLPKVSNGAPTPCSSWSVLRVGGANYYEPSNGLLQPGFCSTQKVLLKWAISIEKKVEANDSPIGVIRKGSVVSLSSGLKIVSGMGEGTQRSTDAKIHIENHPVASESQKKVPELVSSNSTSISFGRGLPSFSMKKPFAEVVAGNATTDSTISVQLRKPKKDGADKSARTVTTPNQNHVSKSINDFQEASHRAEHVPPLESSISPETNYQTNDNPYLQIGTNIVPVNPVNMYSIGDLKAAHYMELVTVYVGFEHECPCGHRFLLSPEHLTELDSSYSGTHEPESSTGDSEGTYGESKVKGHGKIDDNSSKKVSAVTNMRKDKFCEPAADVSQGHEGFTFFPKPEKLPSGHRQAMLSDSVHQIEGKLTRAKLDDDSSAFFLLNRNLPLYMNCPHCCKLTNQIEKKTKFASKISQLQRIFLVTPPFPTVLAACPVIQFEESCLPPSTPDREHQSHFSIGCQIILPPESFLTVRLPFIYGVHKDDGSLQPLCPLEHKPENTAWLVKGTTLQLVSVGHEPMEEFQIQ</sequence>
<evidence type="ECO:0000256" key="3">
    <source>
        <dbReference type="ARBA" id="ARBA00029509"/>
    </source>
</evidence>
<feature type="compositionally biased region" description="Low complexity" evidence="4">
    <location>
        <begin position="34"/>
        <end position="49"/>
    </location>
</feature>